<organism evidence="2 3">
    <name type="scientific">Micromonospora nigra</name>
    <dbReference type="NCBI Taxonomy" id="145857"/>
    <lineage>
        <taxon>Bacteria</taxon>
        <taxon>Bacillati</taxon>
        <taxon>Actinomycetota</taxon>
        <taxon>Actinomycetes</taxon>
        <taxon>Micromonosporales</taxon>
        <taxon>Micromonosporaceae</taxon>
        <taxon>Micromonospora</taxon>
    </lineage>
</organism>
<accession>A0A1C6SRM7</accession>
<dbReference type="RefSeq" id="WP_091086238.1">
    <property type="nucleotide sequence ID" value="NZ_FMHT01000003.1"/>
</dbReference>
<dbReference type="AlphaFoldDB" id="A0A1C6SRM7"/>
<evidence type="ECO:0000313" key="3">
    <source>
        <dbReference type="Proteomes" id="UP000199699"/>
    </source>
</evidence>
<evidence type="ECO:0000313" key="2">
    <source>
        <dbReference type="EMBL" id="SCL32206.1"/>
    </source>
</evidence>
<gene>
    <name evidence="2" type="ORF">GA0070616_4407</name>
</gene>
<dbReference type="EMBL" id="FMHT01000003">
    <property type="protein sequence ID" value="SCL32206.1"/>
    <property type="molecule type" value="Genomic_DNA"/>
</dbReference>
<dbReference type="Proteomes" id="UP000199699">
    <property type="component" value="Unassembled WGS sequence"/>
</dbReference>
<evidence type="ECO:0000256" key="1">
    <source>
        <dbReference type="SAM" id="MobiDB-lite"/>
    </source>
</evidence>
<feature type="region of interest" description="Disordered" evidence="1">
    <location>
        <begin position="107"/>
        <end position="182"/>
    </location>
</feature>
<dbReference type="STRING" id="145857.GA0070616_4407"/>
<sequence length="182" mass="19769">MRFPLTPDERTYLDELWRRIRNATHQANLASAKWNRINDELNDLAERSDWDDLATDRVKGVNQRLAGAYAGWNFWQQEVRRLAGAIQAERALRELLGVVDADPMGLGYSRTDDEDDDLVPPPLPDGVDGLSITGRPPRRPQSSPTGPAHPGTPHQFSDRSGSKPGAAGAGVPAAPTRGGAAA</sequence>
<feature type="compositionally biased region" description="Low complexity" evidence="1">
    <location>
        <begin position="164"/>
        <end position="182"/>
    </location>
</feature>
<keyword evidence="3" id="KW-1185">Reference proteome</keyword>
<protein>
    <submittedName>
        <fullName evidence="2">Uncharacterized protein</fullName>
    </submittedName>
</protein>
<dbReference type="OrthoDB" id="9856015at2"/>
<proteinExistence type="predicted"/>
<name>A0A1C6SRM7_9ACTN</name>
<reference evidence="2 3" key="1">
    <citation type="submission" date="2016-06" db="EMBL/GenBank/DDBJ databases">
        <authorList>
            <person name="Kjaerup R.B."/>
            <person name="Dalgaard T.S."/>
            <person name="Juul-Madsen H.R."/>
        </authorList>
    </citation>
    <scope>NUCLEOTIDE SEQUENCE [LARGE SCALE GENOMIC DNA]</scope>
    <source>
        <strain evidence="2 3">DSM 43818</strain>
    </source>
</reference>